<keyword evidence="1" id="KW-1133">Transmembrane helix</keyword>
<accession>A0ABS5G7A0</accession>
<evidence type="ECO:0000313" key="2">
    <source>
        <dbReference type="EMBL" id="MBR1137203.1"/>
    </source>
</evidence>
<name>A0ABS5G7A0_9BRAD</name>
<reference evidence="3" key="1">
    <citation type="journal article" date="2021" name="ISME J.">
        <title>Evolutionary origin and ecological implication of a unique nif island in free-living Bradyrhizobium lineages.</title>
        <authorList>
            <person name="Tao J."/>
        </authorList>
    </citation>
    <scope>NUCLEOTIDE SEQUENCE [LARGE SCALE GENOMIC DNA]</scope>
    <source>
        <strain evidence="3">SZCCT0094</strain>
    </source>
</reference>
<gene>
    <name evidence="2" type="ORF">JQ619_15625</name>
</gene>
<evidence type="ECO:0008006" key="4">
    <source>
        <dbReference type="Google" id="ProtNLM"/>
    </source>
</evidence>
<proteinExistence type="predicted"/>
<feature type="transmembrane region" description="Helical" evidence="1">
    <location>
        <begin position="68"/>
        <end position="85"/>
    </location>
</feature>
<sequence length="88" mass="9445">MADASTRHELAALTRELRELLSQIENKDSGQSRRASMMAPIAAMSAALGRDLGDAELRVEQLIRSRPVTAAVSAFAIGIAVGLLLRRT</sequence>
<organism evidence="2 3">
    <name type="scientific">Bradyrhizobium denitrificans</name>
    <dbReference type="NCBI Taxonomy" id="2734912"/>
    <lineage>
        <taxon>Bacteria</taxon>
        <taxon>Pseudomonadati</taxon>
        <taxon>Pseudomonadota</taxon>
        <taxon>Alphaproteobacteria</taxon>
        <taxon>Hyphomicrobiales</taxon>
        <taxon>Nitrobacteraceae</taxon>
        <taxon>Bradyrhizobium</taxon>
    </lineage>
</organism>
<comment type="caution">
    <text evidence="2">The sequence shown here is derived from an EMBL/GenBank/DDBJ whole genome shotgun (WGS) entry which is preliminary data.</text>
</comment>
<keyword evidence="3" id="KW-1185">Reference proteome</keyword>
<evidence type="ECO:0000313" key="3">
    <source>
        <dbReference type="Proteomes" id="UP001314635"/>
    </source>
</evidence>
<dbReference type="EMBL" id="JAFCLK010000013">
    <property type="protein sequence ID" value="MBR1137203.1"/>
    <property type="molecule type" value="Genomic_DNA"/>
</dbReference>
<dbReference type="Proteomes" id="UP001314635">
    <property type="component" value="Unassembled WGS sequence"/>
</dbReference>
<protein>
    <recommendedName>
        <fullName evidence="4">DUF883 domain-containing protein</fullName>
    </recommendedName>
</protein>
<keyword evidence="1" id="KW-0812">Transmembrane</keyword>
<keyword evidence="1" id="KW-0472">Membrane</keyword>
<evidence type="ECO:0000256" key="1">
    <source>
        <dbReference type="SAM" id="Phobius"/>
    </source>
</evidence>